<sequence>MLRRVLVRLSLFFSPPSFFFFFIFFLLLLGVSAHSMRLLKPRGKNQRECCFGVRPIYYYFFPQPPPLFFCSVLFECCLQPQCSSLCFCPRILVGCGHLVCFLGYKVFYFFIFSYWALHTGL</sequence>
<keyword evidence="1" id="KW-0472">Membrane</keyword>
<accession>V5BKA0</accession>
<proteinExistence type="predicted"/>
<dbReference type="EMBL" id="AYLP01000022">
    <property type="protein sequence ID" value="ESS68204.1"/>
    <property type="molecule type" value="Genomic_DNA"/>
</dbReference>
<evidence type="ECO:0000313" key="2">
    <source>
        <dbReference type="EMBL" id="ESS68204.1"/>
    </source>
</evidence>
<evidence type="ECO:0000256" key="1">
    <source>
        <dbReference type="SAM" id="Phobius"/>
    </source>
</evidence>
<feature type="transmembrane region" description="Helical" evidence="1">
    <location>
        <begin position="57"/>
        <end position="78"/>
    </location>
</feature>
<keyword evidence="1" id="KW-1133">Transmembrane helix</keyword>
<organism evidence="2 3">
    <name type="scientific">Trypanosoma cruzi Dm28c</name>
    <dbReference type="NCBI Taxonomy" id="1416333"/>
    <lineage>
        <taxon>Eukaryota</taxon>
        <taxon>Discoba</taxon>
        <taxon>Euglenozoa</taxon>
        <taxon>Kinetoplastea</taxon>
        <taxon>Metakinetoplastina</taxon>
        <taxon>Trypanosomatida</taxon>
        <taxon>Trypanosomatidae</taxon>
        <taxon>Trypanosoma</taxon>
        <taxon>Schizotrypanum</taxon>
    </lineage>
</organism>
<gene>
    <name evidence="2" type="ORF">TCDM_02957</name>
</gene>
<dbReference type="VEuPathDB" id="TriTrypDB:TCDM_02957"/>
<keyword evidence="1" id="KW-0812">Transmembrane</keyword>
<protein>
    <submittedName>
        <fullName evidence="2">Uncharacterized protein</fullName>
    </submittedName>
</protein>
<feature type="transmembrane region" description="Helical" evidence="1">
    <location>
        <begin position="90"/>
        <end position="117"/>
    </location>
</feature>
<reference evidence="2 3" key="1">
    <citation type="journal article" date="2014" name="Genome Announc.">
        <title>Trypanosoma cruzi Clone Dm28c Draft Genome Sequence.</title>
        <authorList>
            <person name="Grisard E.C."/>
            <person name="Teixeira S.M."/>
            <person name="de Almeida L.G."/>
            <person name="Stoco P.H."/>
            <person name="Gerber A.L."/>
            <person name="Talavera-Lopez C."/>
            <person name="Lima O.C."/>
            <person name="Andersson B."/>
            <person name="de Vasconcelos A.T."/>
        </authorList>
    </citation>
    <scope>NUCLEOTIDE SEQUENCE [LARGE SCALE GENOMIC DNA]</scope>
    <source>
        <strain evidence="2 3">Dm28c</strain>
    </source>
</reference>
<comment type="caution">
    <text evidence="2">The sequence shown here is derived from an EMBL/GenBank/DDBJ whole genome shotgun (WGS) entry which is preliminary data.</text>
</comment>
<evidence type="ECO:0000313" key="3">
    <source>
        <dbReference type="Proteomes" id="UP000017861"/>
    </source>
</evidence>
<dbReference type="AlphaFoldDB" id="V5BKA0"/>
<dbReference type="Proteomes" id="UP000017861">
    <property type="component" value="Unassembled WGS sequence"/>
</dbReference>
<name>V5BKA0_TRYCR</name>